<evidence type="ECO:0000256" key="1">
    <source>
        <dbReference type="SAM" id="Phobius"/>
    </source>
</evidence>
<evidence type="ECO:0000313" key="3">
    <source>
        <dbReference type="Proteomes" id="UP000801492"/>
    </source>
</evidence>
<dbReference type="AlphaFoldDB" id="A0A8K0DLV0"/>
<name>A0A8K0DLV0_IGNLU</name>
<dbReference type="PANTHER" id="PTHR21879">
    <property type="entry name" value="FI03362P-RELATED-RELATED"/>
    <property type="match status" value="1"/>
</dbReference>
<organism evidence="2 3">
    <name type="scientific">Ignelater luminosus</name>
    <name type="common">Cucubano</name>
    <name type="synonym">Pyrophorus luminosus</name>
    <dbReference type="NCBI Taxonomy" id="2038154"/>
    <lineage>
        <taxon>Eukaryota</taxon>
        <taxon>Metazoa</taxon>
        <taxon>Ecdysozoa</taxon>
        <taxon>Arthropoda</taxon>
        <taxon>Hexapoda</taxon>
        <taxon>Insecta</taxon>
        <taxon>Pterygota</taxon>
        <taxon>Neoptera</taxon>
        <taxon>Endopterygota</taxon>
        <taxon>Coleoptera</taxon>
        <taxon>Polyphaga</taxon>
        <taxon>Elateriformia</taxon>
        <taxon>Elateroidea</taxon>
        <taxon>Elateridae</taxon>
        <taxon>Agrypninae</taxon>
        <taxon>Pyrophorini</taxon>
        <taxon>Ignelater</taxon>
    </lineage>
</organism>
<accession>A0A8K0DLV0</accession>
<keyword evidence="3" id="KW-1185">Reference proteome</keyword>
<keyword evidence="1" id="KW-1133">Transmembrane helix</keyword>
<dbReference type="Pfam" id="PF07898">
    <property type="entry name" value="DUF1676"/>
    <property type="match status" value="1"/>
</dbReference>
<keyword evidence="1" id="KW-0472">Membrane</keyword>
<protein>
    <submittedName>
        <fullName evidence="2">Uncharacterized protein</fullName>
    </submittedName>
</protein>
<keyword evidence="1" id="KW-0812">Transmembrane</keyword>
<dbReference type="OrthoDB" id="6782399at2759"/>
<reference evidence="2" key="1">
    <citation type="submission" date="2019-08" db="EMBL/GenBank/DDBJ databases">
        <title>The genome of the North American firefly Photinus pyralis.</title>
        <authorList>
            <consortium name="Photinus pyralis genome working group"/>
            <person name="Fallon T.R."/>
            <person name="Sander Lower S.E."/>
            <person name="Weng J.-K."/>
        </authorList>
    </citation>
    <scope>NUCLEOTIDE SEQUENCE</scope>
    <source>
        <strain evidence="2">TRF0915ILg1</strain>
        <tissue evidence="2">Whole body</tissue>
    </source>
</reference>
<dbReference type="PANTHER" id="PTHR21879:SF18">
    <property type="entry name" value="LD17368P"/>
    <property type="match status" value="1"/>
</dbReference>
<dbReference type="GO" id="GO:0016020">
    <property type="term" value="C:membrane"/>
    <property type="evidence" value="ECO:0007669"/>
    <property type="project" value="TreeGrafter"/>
</dbReference>
<dbReference type="InterPro" id="IPR012464">
    <property type="entry name" value="DUF1676"/>
</dbReference>
<feature type="transmembrane region" description="Helical" evidence="1">
    <location>
        <begin position="127"/>
        <end position="150"/>
    </location>
</feature>
<dbReference type="Proteomes" id="UP000801492">
    <property type="component" value="Unassembled WGS sequence"/>
</dbReference>
<gene>
    <name evidence="2" type="ORF">ILUMI_00324</name>
</gene>
<feature type="transmembrane region" description="Helical" evidence="1">
    <location>
        <begin position="157"/>
        <end position="177"/>
    </location>
</feature>
<proteinExistence type="predicted"/>
<evidence type="ECO:0000313" key="2">
    <source>
        <dbReference type="EMBL" id="KAF2905852.1"/>
    </source>
</evidence>
<dbReference type="EMBL" id="VTPC01000419">
    <property type="protein sequence ID" value="KAF2905852.1"/>
    <property type="molecule type" value="Genomic_DNA"/>
</dbReference>
<sequence>MLTASALAGGSSAASSVFKATKAVVDSSTIEIFKGIGLIRTEGNEKESTEQELTEKSVENAVDVESRQKALETYLITTGERFWNERTVTWNPAQTAKALVNTIPDVVTSHLTSFVSQGREKKNQTQMLIPFLVALKLKLAALSAIALMVIALTAKKAILAAVISLMLSGISGLKSIVNSKPTVVHPAELMSYQAPSIDWDPYMYGDGRFSDYVENASLISRSEPAPKTQLLIGHKAS</sequence>
<comment type="caution">
    <text evidence="2">The sequence shown here is derived from an EMBL/GenBank/DDBJ whole genome shotgun (WGS) entry which is preliminary data.</text>
</comment>